<dbReference type="InterPro" id="IPR001509">
    <property type="entry name" value="Epimerase_deHydtase"/>
</dbReference>
<dbReference type="Proteomes" id="UP001303211">
    <property type="component" value="Chromosome"/>
</dbReference>
<dbReference type="Pfam" id="PF01408">
    <property type="entry name" value="GFO_IDH_MocA"/>
    <property type="match status" value="1"/>
</dbReference>
<dbReference type="PANTHER" id="PTHR43708">
    <property type="entry name" value="CONSERVED EXPRESSED OXIDOREDUCTASE (EUROFUNG)"/>
    <property type="match status" value="1"/>
</dbReference>
<comment type="similarity">
    <text evidence="1">Belongs to the Gfo/Idh/MocA family.</text>
</comment>
<dbReference type="InterPro" id="IPR051317">
    <property type="entry name" value="Gfo/Idh/MocA_oxidoreduct"/>
</dbReference>
<dbReference type="RefSeq" id="WP_317701392.1">
    <property type="nucleotide sequence ID" value="NZ_CP136921.1"/>
</dbReference>
<evidence type="ECO:0000259" key="4">
    <source>
        <dbReference type="Pfam" id="PF01408"/>
    </source>
</evidence>
<dbReference type="SUPFAM" id="SSF55347">
    <property type="entry name" value="Glyceraldehyde-3-phosphate dehydrogenase-like, C-terminal domain"/>
    <property type="match status" value="1"/>
</dbReference>
<sequence length="703" mass="75409">MSPKKVLLVGAGNIARSHAAALKDTPGVVLYGVFDANAATAQALARDFHIPNVFDSLEQAAASEADTVHVLTPPDLHLATAMPFVQAGKTVLLEKPLGVSSAECAALRCAAAASGAVVGVNQNFVFNPAYEQLKKTIASGALGKPRYLSYVYEVPLRQLTARQFSHWMFREPVNILLEQAVHPLSQVVDMAGPVRELSVLSEAPIEISPGVGLHAACQASFACERMPAHMRFHVGSQFTVCRLTVVCDDGVAIADMFANQFHTLARTAYMDPVDAWLSARTTAGQIRRQGFAVLRDYVLAMAKLKPRSDAFYVGMKNSIQAFYRELQSNGRPRIDLEFGASLVEVCEQIAQGFKPLPAPAQAVAMPPANQGELVVLLGGTGFIGSYTTEALLAQGYRVRVMARGARNLQAVFNHPAVEVVRGDVKSREDLDRAMAGADYVINLAHGGGGADFAAIRAAMVDTAVQVAEVAHAAGARRLVHVGSIAGLYLGDAGETVRDDTPPDPLPQTRNDYAHAKALADAAVLDVHRRLGLPVVLLRPGLVVGAGTSPFHGGLGFFNNDQYCVGWNDGRNALPWVLVTDCANAIVGAMTSEQAVGRAYNLVGDVRPTAREYLADVAQVTGRPLKFVPSSPVALWLAEMGKWLVKRATGRRVQRPYLRDIRSRGIPAMFDCSAAKRDLDWAPVADAKTFRQMAVMVHAEEPVA</sequence>
<gene>
    <name evidence="5" type="ORF">P4826_16205</name>
</gene>
<dbReference type="InterPro" id="IPR000683">
    <property type="entry name" value="Gfo/Idh/MocA-like_OxRdtase_N"/>
</dbReference>
<dbReference type="InterPro" id="IPR036291">
    <property type="entry name" value="NAD(P)-bd_dom_sf"/>
</dbReference>
<keyword evidence="6" id="KW-1185">Reference proteome</keyword>
<name>A0ABZ0J4Z1_9BURK</name>
<dbReference type="Gene3D" id="3.40.50.720">
    <property type="entry name" value="NAD(P)-binding Rossmann-like Domain"/>
    <property type="match status" value="2"/>
</dbReference>
<evidence type="ECO:0000256" key="2">
    <source>
        <dbReference type="ARBA" id="ARBA00023002"/>
    </source>
</evidence>
<feature type="domain" description="Gfo/Idh/MocA-like oxidoreductase N-terminal" evidence="4">
    <location>
        <begin position="5"/>
        <end position="121"/>
    </location>
</feature>
<dbReference type="EMBL" id="CP136921">
    <property type="protein sequence ID" value="WOO31923.1"/>
    <property type="molecule type" value="Genomic_DNA"/>
</dbReference>
<evidence type="ECO:0000313" key="6">
    <source>
        <dbReference type="Proteomes" id="UP001303211"/>
    </source>
</evidence>
<organism evidence="5 6">
    <name type="scientific">Diaphorobacter limosus</name>
    <dbReference type="NCBI Taxonomy" id="3036128"/>
    <lineage>
        <taxon>Bacteria</taxon>
        <taxon>Pseudomonadati</taxon>
        <taxon>Pseudomonadota</taxon>
        <taxon>Betaproteobacteria</taxon>
        <taxon>Burkholderiales</taxon>
        <taxon>Comamonadaceae</taxon>
        <taxon>Diaphorobacter</taxon>
    </lineage>
</organism>
<dbReference type="SUPFAM" id="SSF51735">
    <property type="entry name" value="NAD(P)-binding Rossmann-fold domains"/>
    <property type="match status" value="2"/>
</dbReference>
<evidence type="ECO:0000259" key="3">
    <source>
        <dbReference type="Pfam" id="PF01370"/>
    </source>
</evidence>
<reference evidence="5 6" key="1">
    <citation type="submission" date="2023-03" db="EMBL/GenBank/DDBJ databases">
        <title>Diaphorobacter basophil sp. nov., isolated from a sewage-treatment plant.</title>
        <authorList>
            <person name="Yang K."/>
        </authorList>
    </citation>
    <scope>NUCLEOTIDE SEQUENCE [LARGE SCALE GENOMIC DNA]</scope>
    <source>
        <strain evidence="5 6">Y-1</strain>
    </source>
</reference>
<keyword evidence="2" id="KW-0560">Oxidoreductase</keyword>
<feature type="domain" description="NAD-dependent epimerase/dehydratase" evidence="3">
    <location>
        <begin position="374"/>
        <end position="601"/>
    </location>
</feature>
<accession>A0ABZ0J4Z1</accession>
<dbReference type="PANTHER" id="PTHR43708:SF5">
    <property type="entry name" value="CONSERVED EXPRESSED OXIDOREDUCTASE (EUROFUNG)-RELATED"/>
    <property type="match status" value="1"/>
</dbReference>
<protein>
    <submittedName>
        <fullName evidence="5">NAD-dependent epimerase/dehydratase family protein</fullName>
    </submittedName>
</protein>
<evidence type="ECO:0000313" key="5">
    <source>
        <dbReference type="EMBL" id="WOO31923.1"/>
    </source>
</evidence>
<dbReference type="Pfam" id="PF01370">
    <property type="entry name" value="Epimerase"/>
    <property type="match status" value="1"/>
</dbReference>
<dbReference type="Gene3D" id="3.30.360.10">
    <property type="entry name" value="Dihydrodipicolinate Reductase, domain 2"/>
    <property type="match status" value="1"/>
</dbReference>
<proteinExistence type="inferred from homology"/>
<evidence type="ECO:0000256" key="1">
    <source>
        <dbReference type="ARBA" id="ARBA00010928"/>
    </source>
</evidence>